<accession>A0AAD6XP56</accession>
<evidence type="ECO:0000313" key="1">
    <source>
        <dbReference type="EMBL" id="KAJ7084595.1"/>
    </source>
</evidence>
<proteinExistence type="predicted"/>
<organism evidence="1 2">
    <name type="scientific">Mycena belliarum</name>
    <dbReference type="NCBI Taxonomy" id="1033014"/>
    <lineage>
        <taxon>Eukaryota</taxon>
        <taxon>Fungi</taxon>
        <taxon>Dikarya</taxon>
        <taxon>Basidiomycota</taxon>
        <taxon>Agaricomycotina</taxon>
        <taxon>Agaricomycetes</taxon>
        <taxon>Agaricomycetidae</taxon>
        <taxon>Agaricales</taxon>
        <taxon>Marasmiineae</taxon>
        <taxon>Mycenaceae</taxon>
        <taxon>Mycena</taxon>
    </lineage>
</organism>
<keyword evidence="2" id="KW-1185">Reference proteome</keyword>
<reference evidence="1" key="1">
    <citation type="submission" date="2023-03" db="EMBL/GenBank/DDBJ databases">
        <title>Massive genome expansion in bonnet fungi (Mycena s.s.) driven by repeated elements and novel gene families across ecological guilds.</title>
        <authorList>
            <consortium name="Lawrence Berkeley National Laboratory"/>
            <person name="Harder C.B."/>
            <person name="Miyauchi S."/>
            <person name="Viragh M."/>
            <person name="Kuo A."/>
            <person name="Thoen E."/>
            <person name="Andreopoulos B."/>
            <person name="Lu D."/>
            <person name="Skrede I."/>
            <person name="Drula E."/>
            <person name="Henrissat B."/>
            <person name="Morin E."/>
            <person name="Kohler A."/>
            <person name="Barry K."/>
            <person name="LaButti K."/>
            <person name="Morin E."/>
            <person name="Salamov A."/>
            <person name="Lipzen A."/>
            <person name="Mereny Z."/>
            <person name="Hegedus B."/>
            <person name="Baldrian P."/>
            <person name="Stursova M."/>
            <person name="Weitz H."/>
            <person name="Taylor A."/>
            <person name="Grigoriev I.V."/>
            <person name="Nagy L.G."/>
            <person name="Martin F."/>
            <person name="Kauserud H."/>
        </authorList>
    </citation>
    <scope>NUCLEOTIDE SEQUENCE</scope>
    <source>
        <strain evidence="1">CBHHK173m</strain>
    </source>
</reference>
<dbReference type="Proteomes" id="UP001222325">
    <property type="component" value="Unassembled WGS sequence"/>
</dbReference>
<evidence type="ECO:0008006" key="3">
    <source>
        <dbReference type="Google" id="ProtNLM"/>
    </source>
</evidence>
<name>A0AAD6XP56_9AGAR</name>
<protein>
    <recommendedName>
        <fullName evidence="3">Protein kinase domain-containing protein</fullName>
    </recommendedName>
</protein>
<dbReference type="AlphaFoldDB" id="A0AAD6XP56"/>
<comment type="caution">
    <text evidence="1">The sequence shown here is derived from an EMBL/GenBank/DDBJ whole genome shotgun (WGS) entry which is preliminary data.</text>
</comment>
<evidence type="ECO:0000313" key="2">
    <source>
        <dbReference type="Proteomes" id="UP001222325"/>
    </source>
</evidence>
<sequence>MSNSKHIEPYQLKYNRYVSPPDEMYAAQLRAMDYPLKSGLKFELDLIAPPQNADSRYRPVPHVPLTAGSSTTALVLLEGLQTGLGNFSQVWTARVEAAPETILILKIIQPSMCYSADQEGWIENFEPDDLAGYDEWGYGDSTPARDTGLQSQRRLGKKVLEAWALVLEYIAGPTLSAVCKSKLWDDVHEAFELGFEFVRDITNMGLFLHDLEGPNFILTGPPGSRQVVGIDFVPIEPFPSRITKDSVNILQEEEFFRMMLFDFLEDSEDYLEILKWARDKYPNKPHIWDHLVRLSGLSD</sequence>
<gene>
    <name evidence="1" type="ORF">B0H15DRAFT_932028</name>
</gene>
<dbReference type="EMBL" id="JARJCN010000037">
    <property type="protein sequence ID" value="KAJ7084595.1"/>
    <property type="molecule type" value="Genomic_DNA"/>
</dbReference>